<dbReference type="Pfam" id="PF05036">
    <property type="entry name" value="SPOR"/>
    <property type="match status" value="1"/>
</dbReference>
<dbReference type="AlphaFoldDB" id="A0A512J1Y1"/>
<keyword evidence="2" id="KW-1133">Transmembrane helix</keyword>
<comment type="caution">
    <text evidence="4">The sequence shown here is derived from an EMBL/GenBank/DDBJ whole genome shotgun (WGS) entry which is preliminary data.</text>
</comment>
<keyword evidence="2" id="KW-0812">Transmembrane</keyword>
<feature type="compositionally biased region" description="Low complexity" evidence="1">
    <location>
        <begin position="367"/>
        <end position="377"/>
    </location>
</feature>
<evidence type="ECO:0000259" key="3">
    <source>
        <dbReference type="PROSITE" id="PS51724"/>
    </source>
</evidence>
<keyword evidence="7" id="KW-1185">Reference proteome</keyword>
<evidence type="ECO:0000313" key="5">
    <source>
        <dbReference type="EMBL" id="GLS63998.1"/>
    </source>
</evidence>
<feature type="region of interest" description="Disordered" evidence="1">
    <location>
        <begin position="1"/>
        <end position="115"/>
    </location>
</feature>
<dbReference type="Proteomes" id="UP000321960">
    <property type="component" value="Unassembled WGS sequence"/>
</dbReference>
<dbReference type="RefSeq" id="WP_147025629.1">
    <property type="nucleotide sequence ID" value="NZ_BJZU01000033.1"/>
</dbReference>
<evidence type="ECO:0000313" key="6">
    <source>
        <dbReference type="Proteomes" id="UP000321960"/>
    </source>
</evidence>
<evidence type="ECO:0000313" key="4">
    <source>
        <dbReference type="EMBL" id="GEP03966.1"/>
    </source>
</evidence>
<reference evidence="7" key="2">
    <citation type="journal article" date="2019" name="Int. J. Syst. Evol. Microbiol.">
        <title>The Global Catalogue of Microorganisms (GCM) 10K type strain sequencing project: providing services to taxonomists for standard genome sequencing and annotation.</title>
        <authorList>
            <consortium name="The Broad Institute Genomics Platform"/>
            <consortium name="The Broad Institute Genome Sequencing Center for Infectious Disease"/>
            <person name="Wu L."/>
            <person name="Ma J."/>
        </authorList>
    </citation>
    <scope>NUCLEOTIDE SEQUENCE [LARGE SCALE GENOMIC DNA]</scope>
    <source>
        <strain evidence="7">NBRC 107715</strain>
    </source>
</reference>
<reference evidence="5" key="1">
    <citation type="journal article" date="2014" name="Int. J. Syst. Evol. Microbiol.">
        <title>Complete genome of a new Firmicutes species belonging to the dominant human colonic microbiota ('Ruminococcus bicirculans') reveals two chromosomes and a selective capacity to utilize plant glucans.</title>
        <authorList>
            <consortium name="NISC Comparative Sequencing Program"/>
            <person name="Wegmann U."/>
            <person name="Louis P."/>
            <person name="Goesmann A."/>
            <person name="Henrissat B."/>
            <person name="Duncan S.H."/>
            <person name="Flint H.J."/>
        </authorList>
    </citation>
    <scope>NUCLEOTIDE SEQUENCE</scope>
    <source>
        <strain evidence="5">NBRC 107715</strain>
    </source>
</reference>
<dbReference type="Gene3D" id="3.30.70.1070">
    <property type="entry name" value="Sporulation related repeat"/>
    <property type="match status" value="1"/>
</dbReference>
<feature type="region of interest" description="Disordered" evidence="1">
    <location>
        <begin position="248"/>
        <end position="377"/>
    </location>
</feature>
<dbReference type="PROSITE" id="PS51724">
    <property type="entry name" value="SPOR"/>
    <property type="match status" value="1"/>
</dbReference>
<evidence type="ECO:0000256" key="1">
    <source>
        <dbReference type="SAM" id="MobiDB-lite"/>
    </source>
</evidence>
<evidence type="ECO:0000256" key="2">
    <source>
        <dbReference type="SAM" id="Phobius"/>
    </source>
</evidence>
<gene>
    <name evidence="5" type="ORF">GCM10007888_23790</name>
    <name evidence="4" type="ORF">MOX02_20040</name>
</gene>
<dbReference type="GO" id="GO:0042834">
    <property type="term" value="F:peptidoglycan binding"/>
    <property type="evidence" value="ECO:0007669"/>
    <property type="project" value="InterPro"/>
</dbReference>
<sequence>MTNASRAQIDFEAFARDLQHPQPSPPRPTAVPGSGRVEPRIEPRAESRAEPKADPLAELARIVGQDDPFRALLEARDGRRGGESAPARRVEPSFTTEQVPAHQASAHSAAAQGTSPADAFDQYLASVDRDYPAGPGYAAQQEADEAAEAEAAFAERGLKRVPRRRLLSVGAGVAVLLVSVTGALTWRSLHSGPSGGGVPVIQADTAPLKIAPKTADGVEIPDQNKQIYEPRAKDGQIRIVNREEQPLDVAQAARSAQGATGSAQAGGVSGSPEAGTTPGGLADAFGEPRRVRTVSVKPDTPPPPASREAVAETQTPSVIPTMTLPGAEEAPKARPARQAAALPTPASTPVAPAPAAESTPVVPPPAATRAKAPQRVAAVAPEPAAAVEAPTTTAATTPAAPVGGFSVQLGVRTSAAEAQAAFKQMQGKYTQLAGQPELIRQAEVNGKTIWRVRVGPLGKTEATSLCTQLQAAGGQCFVAKN</sequence>
<dbReference type="Proteomes" id="UP001156856">
    <property type="component" value="Unassembled WGS sequence"/>
</dbReference>
<feature type="compositionally biased region" description="Basic and acidic residues" evidence="1">
    <location>
        <begin position="67"/>
        <end position="91"/>
    </location>
</feature>
<reference evidence="4 6" key="3">
    <citation type="submission" date="2019-07" db="EMBL/GenBank/DDBJ databases">
        <title>Whole genome shotgun sequence of Methylobacterium oxalidis NBRC 107715.</title>
        <authorList>
            <person name="Hosoyama A."/>
            <person name="Uohara A."/>
            <person name="Ohji S."/>
            <person name="Ichikawa N."/>
        </authorList>
    </citation>
    <scope>NUCLEOTIDE SEQUENCE [LARGE SCALE GENOMIC DNA]</scope>
    <source>
        <strain evidence="4 6">NBRC 107715</strain>
    </source>
</reference>
<dbReference type="InterPro" id="IPR007730">
    <property type="entry name" value="SPOR-like_dom"/>
</dbReference>
<dbReference type="OrthoDB" id="7338235at2"/>
<organism evidence="4 6">
    <name type="scientific">Methylobacterium oxalidis</name>
    <dbReference type="NCBI Taxonomy" id="944322"/>
    <lineage>
        <taxon>Bacteria</taxon>
        <taxon>Pseudomonadati</taxon>
        <taxon>Pseudomonadota</taxon>
        <taxon>Alphaproteobacteria</taxon>
        <taxon>Hyphomicrobiales</taxon>
        <taxon>Methylobacteriaceae</taxon>
        <taxon>Methylobacterium</taxon>
    </lineage>
</organism>
<accession>A0A512J1Y1</accession>
<name>A0A512J1Y1_9HYPH</name>
<proteinExistence type="predicted"/>
<feature type="domain" description="SPOR" evidence="3">
    <location>
        <begin position="399"/>
        <end position="481"/>
    </location>
</feature>
<feature type="compositionally biased region" description="Low complexity" evidence="1">
    <location>
        <begin position="250"/>
        <end position="266"/>
    </location>
</feature>
<dbReference type="EMBL" id="BSPK01000033">
    <property type="protein sequence ID" value="GLS63998.1"/>
    <property type="molecule type" value="Genomic_DNA"/>
</dbReference>
<keyword evidence="2" id="KW-0472">Membrane</keyword>
<dbReference type="InterPro" id="IPR036680">
    <property type="entry name" value="SPOR-like_sf"/>
</dbReference>
<feature type="compositionally biased region" description="Low complexity" evidence="1">
    <location>
        <begin position="101"/>
        <end position="112"/>
    </location>
</feature>
<protein>
    <recommendedName>
        <fullName evidence="3">SPOR domain-containing protein</fullName>
    </recommendedName>
</protein>
<feature type="compositionally biased region" description="Low complexity" evidence="1">
    <location>
        <begin position="336"/>
        <end position="360"/>
    </location>
</feature>
<feature type="transmembrane region" description="Helical" evidence="2">
    <location>
        <begin position="166"/>
        <end position="186"/>
    </location>
</feature>
<evidence type="ECO:0000313" key="7">
    <source>
        <dbReference type="Proteomes" id="UP001156856"/>
    </source>
</evidence>
<reference evidence="5" key="4">
    <citation type="submission" date="2023-01" db="EMBL/GenBank/DDBJ databases">
        <title>Draft genome sequence of Methylobacterium oxalidis strain NBRC 107715.</title>
        <authorList>
            <person name="Sun Q."/>
            <person name="Mori K."/>
        </authorList>
    </citation>
    <scope>NUCLEOTIDE SEQUENCE</scope>
    <source>
        <strain evidence="5">NBRC 107715</strain>
    </source>
</reference>
<feature type="compositionally biased region" description="Basic and acidic residues" evidence="1">
    <location>
        <begin position="37"/>
        <end position="55"/>
    </location>
</feature>
<dbReference type="EMBL" id="BJZU01000033">
    <property type="protein sequence ID" value="GEP03966.1"/>
    <property type="molecule type" value="Genomic_DNA"/>
</dbReference>
<dbReference type="SUPFAM" id="SSF110997">
    <property type="entry name" value="Sporulation related repeat"/>
    <property type="match status" value="1"/>
</dbReference>